<dbReference type="RefSeq" id="WP_138328025.1">
    <property type="nucleotide sequence ID" value="NZ_VCDI01000013.1"/>
</dbReference>
<evidence type="ECO:0000313" key="1">
    <source>
        <dbReference type="EMBL" id="TLU70584.1"/>
    </source>
</evidence>
<dbReference type="EMBL" id="VCDI01000013">
    <property type="protein sequence ID" value="TLU70584.1"/>
    <property type="molecule type" value="Genomic_DNA"/>
</dbReference>
<keyword evidence="2" id="KW-1185">Reference proteome</keyword>
<evidence type="ECO:0000313" key="2">
    <source>
        <dbReference type="Proteomes" id="UP000305654"/>
    </source>
</evidence>
<dbReference type="Proteomes" id="UP000305654">
    <property type="component" value="Unassembled WGS sequence"/>
</dbReference>
<reference evidence="1 2" key="1">
    <citation type="submission" date="2019-05" db="EMBL/GenBank/DDBJ databases">
        <authorList>
            <person name="Pankratov T."/>
            <person name="Grouzdev D."/>
        </authorList>
    </citation>
    <scope>NUCLEOTIDE SEQUENCE [LARGE SCALE GENOMIC DNA]</scope>
    <source>
        <strain evidence="1 2">KEBCLARHB70R</strain>
    </source>
</reference>
<proteinExistence type="predicted"/>
<organism evidence="1 2">
    <name type="scientific">Lichenicoccus roseus</name>
    <dbReference type="NCBI Taxonomy" id="2683649"/>
    <lineage>
        <taxon>Bacteria</taxon>
        <taxon>Pseudomonadati</taxon>
        <taxon>Pseudomonadota</taxon>
        <taxon>Alphaproteobacteria</taxon>
        <taxon>Acetobacterales</taxon>
        <taxon>Acetobacteraceae</taxon>
        <taxon>Lichenicoccus</taxon>
    </lineage>
</organism>
<comment type="caution">
    <text evidence="1">The sequence shown here is derived from an EMBL/GenBank/DDBJ whole genome shotgun (WGS) entry which is preliminary data.</text>
</comment>
<protein>
    <submittedName>
        <fullName evidence="1">Uncharacterized protein</fullName>
    </submittedName>
</protein>
<name>A0A5R9IYM5_9PROT</name>
<dbReference type="AlphaFoldDB" id="A0A5R9IYM5"/>
<sequence>MLSEHPGAETIGAARLAFAAMRADYDSLLGDIKAIPASVVLNFALKGGVGRDRARQRIDGLVSRAPFIETDRALLWRCLLPRRDPLGTEHPRWGVEVMGAMLGVSRGKPISEIVPLGLWVSLHTLNRAFQRTLGRVDLATLALRLHDAVQDSPAAIFDTTREAGAWCFPLGDDAVLCRVRVVPFENRSDSLVCVSADTFLNRDMLGADQEAQRRACLHPHPGPKMRDGLLLPAAMRPAAPTVDGFVSLPHNAAQFLKSAKIKQKTTL</sequence>
<gene>
    <name evidence="1" type="ORF">FE263_21095</name>
</gene>
<accession>A0A5R9IYM5</accession>